<organism evidence="2 3">
    <name type="scientific">Brassica carinata</name>
    <name type="common">Ethiopian mustard</name>
    <name type="synonym">Abyssinian cabbage</name>
    <dbReference type="NCBI Taxonomy" id="52824"/>
    <lineage>
        <taxon>Eukaryota</taxon>
        <taxon>Viridiplantae</taxon>
        <taxon>Streptophyta</taxon>
        <taxon>Embryophyta</taxon>
        <taxon>Tracheophyta</taxon>
        <taxon>Spermatophyta</taxon>
        <taxon>Magnoliopsida</taxon>
        <taxon>eudicotyledons</taxon>
        <taxon>Gunneridae</taxon>
        <taxon>Pentapetalae</taxon>
        <taxon>rosids</taxon>
        <taxon>malvids</taxon>
        <taxon>Brassicales</taxon>
        <taxon>Brassicaceae</taxon>
        <taxon>Brassiceae</taxon>
        <taxon>Brassica</taxon>
    </lineage>
</organism>
<name>A0A8X7SK03_BRACI</name>
<dbReference type="EMBL" id="JAAMPC010000006">
    <property type="protein sequence ID" value="KAG2307602.1"/>
    <property type="molecule type" value="Genomic_DNA"/>
</dbReference>
<dbReference type="Pfam" id="PF13966">
    <property type="entry name" value="zf-RVT"/>
    <property type="match status" value="1"/>
</dbReference>
<feature type="domain" description="Reverse transcriptase zinc-binding" evidence="1">
    <location>
        <begin position="288"/>
        <end position="372"/>
    </location>
</feature>
<dbReference type="InterPro" id="IPR026960">
    <property type="entry name" value="RVT-Znf"/>
</dbReference>
<dbReference type="AlphaFoldDB" id="A0A8X7SK03"/>
<dbReference type="PANTHER" id="PTHR33116">
    <property type="entry name" value="REVERSE TRANSCRIPTASE ZINC-BINDING DOMAIN-CONTAINING PROTEIN-RELATED-RELATED"/>
    <property type="match status" value="1"/>
</dbReference>
<dbReference type="OrthoDB" id="1088187at2759"/>
<gene>
    <name evidence="2" type="ORF">Bca52824_027350</name>
</gene>
<comment type="caution">
    <text evidence="2">The sequence shown here is derived from an EMBL/GenBank/DDBJ whole genome shotgun (WGS) entry which is preliminary data.</text>
</comment>
<dbReference type="Proteomes" id="UP000886595">
    <property type="component" value="Unassembled WGS sequence"/>
</dbReference>
<evidence type="ECO:0000259" key="1">
    <source>
        <dbReference type="Pfam" id="PF13966"/>
    </source>
</evidence>
<keyword evidence="3" id="KW-1185">Reference proteome</keyword>
<evidence type="ECO:0000313" key="2">
    <source>
        <dbReference type="EMBL" id="KAG2307602.1"/>
    </source>
</evidence>
<dbReference type="PANTHER" id="PTHR33116:SF76">
    <property type="entry name" value="DUF4283 DOMAIN-CONTAINING PROTEIN"/>
    <property type="match status" value="1"/>
</dbReference>
<sequence length="468" mass="54194">MNKDKTQLFYAGLNQEEITALTAYGFSIGTLPIRYLGLPLMHRKLKISEYSPLLDKLNSRFNFWATKSLSFAGRCLLIKTVVTGTVNFWTSTFLLPRGCIKRIESLCSRFLWSGKTDRRATAKVSWKIVCLPKPEGGLGLRNFRLWNITLLLRLAWLLFSGSNSLWVAWHREHNCPTSYSFWSQTETQTMSWNWRCILRLRDLISRFITSNVHNGCNTSLWNGTRNLRIPIEESVSEACDGRGWRLPHPRSDMEVSLHSFLITFPTPALDRGPDSFRWETNGNSNTSFSASMTWEVVRPRAPTQDIAKYIWFSGATPKHAFHMWVTNMNRLPTRSQLAAWGLQIDTVCCICSTQQETRDHLMLSCPYALVLWSEVKRRFRDTVPPFSKWSDLMQWTSSSSPTTPSMLRMMVIQALVYNIWQQRNNKLQNHTLLPPLVAFKRINRHVIDSISAARKQKKFCSLMLLWLI</sequence>
<proteinExistence type="predicted"/>
<protein>
    <recommendedName>
        <fullName evidence="1">Reverse transcriptase zinc-binding domain-containing protein</fullName>
    </recommendedName>
</protein>
<accession>A0A8X7SK03</accession>
<reference evidence="2 3" key="1">
    <citation type="submission" date="2020-02" db="EMBL/GenBank/DDBJ databases">
        <authorList>
            <person name="Ma Q."/>
            <person name="Huang Y."/>
            <person name="Song X."/>
            <person name="Pei D."/>
        </authorList>
    </citation>
    <scope>NUCLEOTIDE SEQUENCE [LARGE SCALE GENOMIC DNA]</scope>
    <source>
        <strain evidence="2">Sxm20200214</strain>
        <tissue evidence="2">Leaf</tissue>
    </source>
</reference>
<evidence type="ECO:0000313" key="3">
    <source>
        <dbReference type="Proteomes" id="UP000886595"/>
    </source>
</evidence>